<protein>
    <recommendedName>
        <fullName evidence="3">Arrestin-like N-terminal domain-containing protein</fullName>
    </recommendedName>
</protein>
<reference evidence="1 2" key="1">
    <citation type="submission" date="2013-01" db="EMBL/GenBank/DDBJ databases">
        <title>Whole genome shotgun sequence of Gordonia soli NBRC 108243.</title>
        <authorList>
            <person name="Isaki-Nakamura S."/>
            <person name="Hosoyama A."/>
            <person name="Tsuchikane K."/>
            <person name="Ando Y."/>
            <person name="Baba S."/>
            <person name="Ohji S."/>
            <person name="Hamada M."/>
            <person name="Tamura T."/>
            <person name="Yamazoe A."/>
            <person name="Yamazaki S."/>
            <person name="Fujita N."/>
        </authorList>
    </citation>
    <scope>NUCLEOTIDE SEQUENCE [LARGE SCALE GENOMIC DNA]</scope>
    <source>
        <strain evidence="1 2">NBRC 108243</strain>
    </source>
</reference>
<dbReference type="AlphaFoldDB" id="M0QN35"/>
<keyword evidence="2" id="KW-1185">Reference proteome</keyword>
<dbReference type="Proteomes" id="UP000011666">
    <property type="component" value="Unassembled WGS sequence"/>
</dbReference>
<proteinExistence type="predicted"/>
<evidence type="ECO:0000313" key="1">
    <source>
        <dbReference type="EMBL" id="GAC68822.1"/>
    </source>
</evidence>
<accession>M0QN35</accession>
<dbReference type="Gene3D" id="2.60.40.640">
    <property type="match status" value="1"/>
</dbReference>
<evidence type="ECO:0000313" key="2">
    <source>
        <dbReference type="Proteomes" id="UP000011666"/>
    </source>
</evidence>
<dbReference type="eggNOG" id="ENOG5031MNZ">
    <property type="taxonomic scope" value="Bacteria"/>
</dbReference>
<sequence length="307" mass="32606">MGLFDRSGGVRLAVAPGVVRPGTTVTAQITTGSPIGRVTAATLEWGYDNAYRYHWAGRADAAASAGNDSLLTAGQVGTNYGSERETRDWVCVQRVDLQLATDEFAEAAADFRVPSWAPGSSSELVRWGCRLLIARRGRDIDARGEFVVVIGASDAGGGVEVAGPPPATERYWGDGATDVELLLSESVFVAGQTISGEVVLQPRSDLPEGDLAVSAQLRRDFHPLERYPAQTTEADRRIVQLGKKIPLRAGGRTVLPFEVPLPADAAPSGQAVHSSVSWSIAARLMYAGFSGPGIERVRRPIVVVNAV</sequence>
<evidence type="ECO:0008006" key="3">
    <source>
        <dbReference type="Google" id="ProtNLM"/>
    </source>
</evidence>
<name>M0QN35_9ACTN</name>
<organism evidence="1 2">
    <name type="scientific">Gordonia soli NBRC 108243</name>
    <dbReference type="NCBI Taxonomy" id="1223545"/>
    <lineage>
        <taxon>Bacteria</taxon>
        <taxon>Bacillati</taxon>
        <taxon>Actinomycetota</taxon>
        <taxon>Actinomycetes</taxon>
        <taxon>Mycobacteriales</taxon>
        <taxon>Gordoniaceae</taxon>
        <taxon>Gordonia</taxon>
    </lineage>
</organism>
<comment type="caution">
    <text evidence="1">The sequence shown here is derived from an EMBL/GenBank/DDBJ whole genome shotgun (WGS) entry which is preliminary data.</text>
</comment>
<dbReference type="STRING" id="1223545.GS4_19_00120"/>
<gene>
    <name evidence="1" type="ORF">GS4_19_00120</name>
</gene>
<dbReference type="InterPro" id="IPR014752">
    <property type="entry name" value="Arrestin-like_C"/>
</dbReference>
<dbReference type="OrthoDB" id="4703397at2"/>
<dbReference type="EMBL" id="BANX01000019">
    <property type="protein sequence ID" value="GAC68822.1"/>
    <property type="molecule type" value="Genomic_DNA"/>
</dbReference>